<feature type="compositionally biased region" description="Basic residues" evidence="1">
    <location>
        <begin position="561"/>
        <end position="570"/>
    </location>
</feature>
<sequence length="893" mass="101855">MVGPLLRDCQTLDPDQEREKPQNSSSNAVKLLEHHLADPDAQVMPEKIPGVALVKPNRVFDVDESFTAALYLQARAANLLVPGCTRRQRRQARETFDNAQPQDVKEMVKKMLEREAKLEGPDYDEYAENCYTGFLNYIRGTVLKIPIDVRKSALAHRVLSKLKWFKESDEPDRRRKLAEALFHSVCQQLDVAAAREEIARESYIMMYIRLKRPALIREIQKASEPFRRNKAALIKKGYEWGAEQEKNYKAERVEVRAFRMAVRGQVEETIEEVVLSISSTLNECEIALSFLHKHGYVIHQHCTGRGTPNKGNYKMLLAKAGSQINRIAAHLGCDFSNPVTSEVDPEVEGKKREEKVVKLRRYLLNLDEEEEADQEDGAVRLTTLVMKVIVTVSLAMKVVWTRRVRTKGIGHDNGNKARKVNASSKSVMPPSALFDSDTEEGELSEPEPADVTDRNPYSDEEAENESRKTHRTSTHGSHGIPTHGTWKPLKCLGAGSTRDNTFIRLGDVESHNIPVDPQTHRPYTDSKQPEPSKEAEPSEIPNAVKVKQYRPQPALRSSQKSSRRSAPKIQKRQEENRQHAYTEYWTDRFGYTERIRVSPKEYHRRWHPVKGQYVLAKMGWRAAPFGIRSVDGDLLQLYRNAAYHNRINSPDSTWPNPDDLDGMNAETFLTVNIFLFCMIELSNVGEVGGIDGRAARLRNFKRLCTHIGVWLKNFSFARRTSDMFTQDDLQKGRKTMYKSWFTAFLILGLERASSHVNATYRRFDPTKGVTYTMVCITNYIHGSPWGAFSCLNSNYGWPAGYHVDKNDSHRAYCCVIPIGNFTGCCLHLPQLGLMLKIAPGFRHSLVFFTDHQLTKPIMRALAKVKPSERVVMSGLGLRRATEHDTWWEEKDGE</sequence>
<dbReference type="AlphaFoldDB" id="A0AAD5SF00"/>
<comment type="caution">
    <text evidence="2">The sequence shown here is derived from an EMBL/GenBank/DDBJ whole genome shotgun (WGS) entry which is preliminary data.</text>
</comment>
<reference evidence="2" key="1">
    <citation type="submission" date="2020-05" db="EMBL/GenBank/DDBJ databases">
        <title>Phylogenomic resolution of chytrid fungi.</title>
        <authorList>
            <person name="Stajich J.E."/>
            <person name="Amses K."/>
            <person name="Simmons R."/>
            <person name="Seto K."/>
            <person name="Myers J."/>
            <person name="Bonds A."/>
            <person name="Quandt C.A."/>
            <person name="Barry K."/>
            <person name="Liu P."/>
            <person name="Grigoriev I."/>
            <person name="Longcore J.E."/>
            <person name="James T.Y."/>
        </authorList>
    </citation>
    <scope>NUCLEOTIDE SEQUENCE</scope>
    <source>
        <strain evidence="2">JEL0318</strain>
    </source>
</reference>
<proteinExistence type="predicted"/>
<feature type="region of interest" description="Disordered" evidence="1">
    <location>
        <begin position="508"/>
        <end position="577"/>
    </location>
</feature>
<protein>
    <submittedName>
        <fullName evidence="2">Uncharacterized protein</fullName>
    </submittedName>
</protein>
<dbReference type="Proteomes" id="UP001212841">
    <property type="component" value="Unassembled WGS sequence"/>
</dbReference>
<keyword evidence="3" id="KW-1185">Reference proteome</keyword>
<name>A0AAD5SF00_9FUNG</name>
<organism evidence="2 3">
    <name type="scientific">Rhizophlyctis rosea</name>
    <dbReference type="NCBI Taxonomy" id="64517"/>
    <lineage>
        <taxon>Eukaryota</taxon>
        <taxon>Fungi</taxon>
        <taxon>Fungi incertae sedis</taxon>
        <taxon>Chytridiomycota</taxon>
        <taxon>Chytridiomycota incertae sedis</taxon>
        <taxon>Chytridiomycetes</taxon>
        <taxon>Rhizophlyctidales</taxon>
        <taxon>Rhizophlyctidaceae</taxon>
        <taxon>Rhizophlyctis</taxon>
    </lineage>
</organism>
<feature type="compositionally biased region" description="Acidic residues" evidence="1">
    <location>
        <begin position="436"/>
        <end position="450"/>
    </location>
</feature>
<feature type="region of interest" description="Disordered" evidence="1">
    <location>
        <begin position="408"/>
        <end position="491"/>
    </location>
</feature>
<evidence type="ECO:0000313" key="2">
    <source>
        <dbReference type="EMBL" id="KAJ3053445.1"/>
    </source>
</evidence>
<accession>A0AAD5SF00</accession>
<evidence type="ECO:0000313" key="3">
    <source>
        <dbReference type="Proteomes" id="UP001212841"/>
    </source>
</evidence>
<evidence type="ECO:0000256" key="1">
    <source>
        <dbReference type="SAM" id="MobiDB-lite"/>
    </source>
</evidence>
<feature type="compositionally biased region" description="Basic and acidic residues" evidence="1">
    <location>
        <begin position="518"/>
        <end position="536"/>
    </location>
</feature>
<dbReference type="EMBL" id="JADGJD010000207">
    <property type="protein sequence ID" value="KAJ3053445.1"/>
    <property type="molecule type" value="Genomic_DNA"/>
</dbReference>
<gene>
    <name evidence="2" type="ORF">HK097_004259</name>
</gene>
<dbReference type="Gene3D" id="3.60.130.30">
    <property type="match status" value="1"/>
</dbReference>